<reference evidence="1 2" key="1">
    <citation type="journal article" date="2024" name="Nat. Commun.">
        <title>Phylogenomics reveals the evolutionary origins of lichenization in chlorophyte algae.</title>
        <authorList>
            <person name="Puginier C."/>
            <person name="Libourel C."/>
            <person name="Otte J."/>
            <person name="Skaloud P."/>
            <person name="Haon M."/>
            <person name="Grisel S."/>
            <person name="Petersen M."/>
            <person name="Berrin J.G."/>
            <person name="Delaux P.M."/>
            <person name="Dal Grande F."/>
            <person name="Keller J."/>
        </authorList>
    </citation>
    <scope>NUCLEOTIDE SEQUENCE [LARGE SCALE GENOMIC DNA]</scope>
    <source>
        <strain evidence="1 2">SAG 2523</strain>
    </source>
</reference>
<accession>A0AAW1SQF3</accession>
<dbReference type="Proteomes" id="UP001485043">
    <property type="component" value="Unassembled WGS sequence"/>
</dbReference>
<organism evidence="1 2">
    <name type="scientific">Apatococcus fuscideae</name>
    <dbReference type="NCBI Taxonomy" id="2026836"/>
    <lineage>
        <taxon>Eukaryota</taxon>
        <taxon>Viridiplantae</taxon>
        <taxon>Chlorophyta</taxon>
        <taxon>core chlorophytes</taxon>
        <taxon>Trebouxiophyceae</taxon>
        <taxon>Chlorellales</taxon>
        <taxon>Chlorellaceae</taxon>
        <taxon>Apatococcus</taxon>
    </lineage>
</organism>
<keyword evidence="2" id="KW-1185">Reference proteome</keyword>
<dbReference type="AlphaFoldDB" id="A0AAW1SQF3"/>
<gene>
    <name evidence="1" type="ORF">WJX84_003339</name>
</gene>
<sequence>MRTALLEIHRVLRAGGRNHLCMAFVDTSRAGMAPFAMLHGLVQSWLGADAGTNDKNLPFYMPGSTLCTALNSSTCPNNYTTEPSMTMIDN</sequence>
<evidence type="ECO:0000313" key="1">
    <source>
        <dbReference type="EMBL" id="KAK9850787.1"/>
    </source>
</evidence>
<evidence type="ECO:0000313" key="2">
    <source>
        <dbReference type="Proteomes" id="UP001485043"/>
    </source>
</evidence>
<protein>
    <submittedName>
        <fullName evidence="1">Uncharacterized protein</fullName>
    </submittedName>
</protein>
<comment type="caution">
    <text evidence="1">The sequence shown here is derived from an EMBL/GenBank/DDBJ whole genome shotgun (WGS) entry which is preliminary data.</text>
</comment>
<dbReference type="EMBL" id="JALJOV010001273">
    <property type="protein sequence ID" value="KAK9850787.1"/>
    <property type="molecule type" value="Genomic_DNA"/>
</dbReference>
<proteinExistence type="predicted"/>
<name>A0AAW1SQF3_9CHLO</name>